<dbReference type="Gene3D" id="3.40.50.150">
    <property type="entry name" value="Vaccinia Virus protein VP39"/>
    <property type="match status" value="1"/>
</dbReference>
<dbReference type="GO" id="GO:0005737">
    <property type="term" value="C:cytoplasm"/>
    <property type="evidence" value="ECO:0007669"/>
    <property type="project" value="UniProtKB-SubCell"/>
</dbReference>
<dbReference type="InterPro" id="IPR029063">
    <property type="entry name" value="SAM-dependent_MTases_sf"/>
</dbReference>
<dbReference type="InterPro" id="IPR000682">
    <property type="entry name" value="PCMT"/>
</dbReference>
<evidence type="ECO:0000256" key="3">
    <source>
        <dbReference type="ARBA" id="ARBA00022490"/>
    </source>
</evidence>
<dbReference type="EC" id="2.1.1.77" evidence="9"/>
<dbReference type="PANTHER" id="PTHR11579:SF0">
    <property type="entry name" value="PROTEIN-L-ISOASPARTATE(D-ASPARTATE) O-METHYLTRANSFERASE"/>
    <property type="match status" value="1"/>
</dbReference>
<evidence type="ECO:0000256" key="8">
    <source>
        <dbReference type="ARBA" id="ARBA00029295"/>
    </source>
</evidence>
<sequence length="221" mass="24274">MDHARLIESLVRRGIIKTEKVRRAAERVKRELFVPERYKEVAYEDIPLPIGDDQTISAPHMVFIMNEVLDLEEGQLVLEVGSGSGYHAATIAEIVAPSDSQPSRWGAVITVEINPRLASLAFENLSKAGYSSRVHVVNADGSSGLPLRRKVDRIVVTAAAPQIPPPLIEMLADGGKLVIPVGSPGFWGQDLLLVEKRGNNIIKKHITEVAFVPLRGRYGWS</sequence>
<evidence type="ECO:0000256" key="5">
    <source>
        <dbReference type="ARBA" id="ARBA00022679"/>
    </source>
</evidence>
<keyword evidence="5 9" id="KW-0808">Transferase</keyword>
<protein>
    <recommendedName>
        <fullName evidence="9">Protein-L-isoaspartate O-methyltransferase</fullName>
        <ecNumber evidence="9">2.1.1.77</ecNumber>
    </recommendedName>
    <alternativeName>
        <fullName evidence="9">L-isoaspartyl protein carboxyl methyltransferase</fullName>
    </alternativeName>
    <alternativeName>
        <fullName evidence="9">Protein L-isoaspartyl methyltransferase</fullName>
    </alternativeName>
    <alternativeName>
        <fullName evidence="9">Protein-beta-aspartate methyltransferase</fullName>
        <shortName evidence="9">PIMT</shortName>
    </alternativeName>
</protein>
<dbReference type="CDD" id="cd02440">
    <property type="entry name" value="AdoMet_MTases"/>
    <property type="match status" value="1"/>
</dbReference>
<comment type="function">
    <text evidence="7 9">Catalyzes the methyl esterification of L-isoaspartyl residues in peptides and proteins that result from spontaneous decomposition of normal L-aspartyl and L-asparaginyl residues. It plays a role in the repair and/or degradation of damaged proteins.</text>
</comment>
<keyword evidence="4 9" id="KW-0489">Methyltransferase</keyword>
<dbReference type="NCBIfam" id="TIGR00080">
    <property type="entry name" value="pimt"/>
    <property type="match status" value="1"/>
</dbReference>
<keyword evidence="6 9" id="KW-0949">S-adenosyl-L-methionine</keyword>
<dbReference type="SUPFAM" id="SSF53335">
    <property type="entry name" value="S-adenosyl-L-methionine-dependent methyltransferases"/>
    <property type="match status" value="1"/>
</dbReference>
<comment type="similarity">
    <text evidence="2 9">Belongs to the methyltransferase superfamily. L-isoaspartyl/D-aspartyl protein methyltransferase family.</text>
</comment>
<dbReference type="AlphaFoldDB" id="A0A3R9QQT2"/>
<dbReference type="Pfam" id="PF01135">
    <property type="entry name" value="PCMT"/>
    <property type="match status" value="1"/>
</dbReference>
<proteinExistence type="inferred from homology"/>
<evidence type="ECO:0000256" key="6">
    <source>
        <dbReference type="ARBA" id="ARBA00022691"/>
    </source>
</evidence>
<dbReference type="FunFam" id="3.40.50.150:FF:000010">
    <property type="entry name" value="Protein-L-isoaspartate O-methyltransferase"/>
    <property type="match status" value="1"/>
</dbReference>
<dbReference type="HAMAP" id="MF_00090">
    <property type="entry name" value="PIMT"/>
    <property type="match status" value="1"/>
</dbReference>
<reference evidence="10 11" key="1">
    <citation type="submission" date="2018-10" db="EMBL/GenBank/DDBJ databases">
        <title>Co-occurring genomic capacity for anaerobic methane metabolism and dissimilatory sulfite reduction discovered in the Korarchaeota.</title>
        <authorList>
            <person name="Mckay L.J."/>
            <person name="Dlakic M."/>
            <person name="Fields M.W."/>
            <person name="Delmont T.O."/>
            <person name="Eren A.M."/>
            <person name="Jay Z.J."/>
            <person name="Klingelsmith K.B."/>
            <person name="Rusch D.B."/>
            <person name="Inskeep W.P."/>
        </authorList>
    </citation>
    <scope>NUCLEOTIDE SEQUENCE [LARGE SCALE GENOMIC DNA]</scope>
    <source>
        <strain evidence="10 11">WS</strain>
    </source>
</reference>
<organism evidence="10 11">
    <name type="scientific">Candidatus Korarchaeum cryptofilum</name>
    <dbReference type="NCBI Taxonomy" id="498846"/>
    <lineage>
        <taxon>Archaea</taxon>
        <taxon>Thermoproteota</taxon>
        <taxon>Candidatus Korarchaeia</taxon>
        <taxon>Candidatus Korarchaeales</taxon>
        <taxon>Candidatus Korarchaeaceae</taxon>
        <taxon>Candidatus Korarchaeum</taxon>
    </lineage>
</organism>
<accession>A0A3R9QQT2</accession>
<evidence type="ECO:0000256" key="2">
    <source>
        <dbReference type="ARBA" id="ARBA00005369"/>
    </source>
</evidence>
<dbReference type="GO" id="GO:0032259">
    <property type="term" value="P:methylation"/>
    <property type="evidence" value="ECO:0007669"/>
    <property type="project" value="UniProtKB-KW"/>
</dbReference>
<feature type="active site" evidence="9">
    <location>
        <position position="57"/>
    </location>
</feature>
<dbReference type="GO" id="GO:0030091">
    <property type="term" value="P:protein repair"/>
    <property type="evidence" value="ECO:0007669"/>
    <property type="project" value="UniProtKB-UniRule"/>
</dbReference>
<gene>
    <name evidence="9" type="primary">pcm</name>
    <name evidence="10" type="ORF">D9Q81_05010</name>
</gene>
<evidence type="ECO:0000313" key="10">
    <source>
        <dbReference type="EMBL" id="RSN68852.1"/>
    </source>
</evidence>
<dbReference type="Proteomes" id="UP000278149">
    <property type="component" value="Unassembled WGS sequence"/>
</dbReference>
<dbReference type="EMBL" id="RCOR01000024">
    <property type="protein sequence ID" value="RSN68852.1"/>
    <property type="molecule type" value="Genomic_DNA"/>
</dbReference>
<comment type="catalytic activity">
    <reaction evidence="8 9">
        <text>[protein]-L-isoaspartate + S-adenosyl-L-methionine = [protein]-L-isoaspartate alpha-methyl ester + S-adenosyl-L-homocysteine</text>
        <dbReference type="Rhea" id="RHEA:12705"/>
        <dbReference type="Rhea" id="RHEA-COMP:12143"/>
        <dbReference type="Rhea" id="RHEA-COMP:12144"/>
        <dbReference type="ChEBI" id="CHEBI:57856"/>
        <dbReference type="ChEBI" id="CHEBI:59789"/>
        <dbReference type="ChEBI" id="CHEBI:90596"/>
        <dbReference type="ChEBI" id="CHEBI:90598"/>
        <dbReference type="EC" id="2.1.1.77"/>
    </reaction>
</comment>
<dbReference type="RefSeq" id="WP_125741712.1">
    <property type="nucleotide sequence ID" value="NZ_RCOR01000024.1"/>
</dbReference>
<evidence type="ECO:0000256" key="4">
    <source>
        <dbReference type="ARBA" id="ARBA00022603"/>
    </source>
</evidence>
<dbReference type="GO" id="GO:0004719">
    <property type="term" value="F:protein-L-isoaspartate (D-aspartate) O-methyltransferase activity"/>
    <property type="evidence" value="ECO:0007669"/>
    <property type="project" value="UniProtKB-UniRule"/>
</dbReference>
<name>A0A3R9QQT2_9CREN</name>
<comment type="caution">
    <text evidence="10">The sequence shown here is derived from an EMBL/GenBank/DDBJ whole genome shotgun (WGS) entry which is preliminary data.</text>
</comment>
<evidence type="ECO:0000256" key="9">
    <source>
        <dbReference type="HAMAP-Rule" id="MF_00090"/>
    </source>
</evidence>
<keyword evidence="3 9" id="KW-0963">Cytoplasm</keyword>
<evidence type="ECO:0000313" key="11">
    <source>
        <dbReference type="Proteomes" id="UP000278149"/>
    </source>
</evidence>
<evidence type="ECO:0000256" key="7">
    <source>
        <dbReference type="ARBA" id="ARBA00025330"/>
    </source>
</evidence>
<evidence type="ECO:0000256" key="1">
    <source>
        <dbReference type="ARBA" id="ARBA00004496"/>
    </source>
</evidence>
<dbReference type="PANTHER" id="PTHR11579">
    <property type="entry name" value="PROTEIN-L-ISOASPARTATE O-METHYLTRANSFERASE"/>
    <property type="match status" value="1"/>
</dbReference>
<comment type="subcellular location">
    <subcellularLocation>
        <location evidence="1 9">Cytoplasm</location>
    </subcellularLocation>
</comment>
<dbReference type="NCBIfam" id="NF001453">
    <property type="entry name" value="PRK00312.1"/>
    <property type="match status" value="1"/>
</dbReference>